<reference evidence="3 4" key="1">
    <citation type="journal article" date="2014" name="Curr. Biol.">
        <title>The genome of the clonal raider ant Cerapachys biroi.</title>
        <authorList>
            <person name="Oxley P.R."/>
            <person name="Ji L."/>
            <person name="Fetter-Pruneda I."/>
            <person name="McKenzie S.K."/>
            <person name="Li C."/>
            <person name="Hu H."/>
            <person name="Zhang G."/>
            <person name="Kronauer D.J."/>
        </authorList>
    </citation>
    <scope>NUCLEOTIDE SEQUENCE [LARGE SCALE GENOMIC DNA]</scope>
</reference>
<dbReference type="EMBL" id="KK107180">
    <property type="protein sequence ID" value="EZA56038.1"/>
    <property type="molecule type" value="Genomic_DNA"/>
</dbReference>
<dbReference type="InterPro" id="IPR012337">
    <property type="entry name" value="RNaseH-like_sf"/>
</dbReference>
<evidence type="ECO:0000259" key="2">
    <source>
        <dbReference type="PROSITE" id="PS50994"/>
    </source>
</evidence>
<dbReference type="FunFam" id="1.10.340.70:FF:000003">
    <property type="entry name" value="Protein CBG25708"/>
    <property type="match status" value="1"/>
</dbReference>
<dbReference type="PANTHER" id="PTHR37984:SF5">
    <property type="entry name" value="PROTEIN NYNRIN-LIKE"/>
    <property type="match status" value="1"/>
</dbReference>
<dbReference type="OMA" id="MIARSHM"/>
<dbReference type="Proteomes" id="UP000053097">
    <property type="component" value="Unassembled WGS sequence"/>
</dbReference>
<keyword evidence="4" id="KW-1185">Reference proteome</keyword>
<dbReference type="InterPro" id="IPR001584">
    <property type="entry name" value="Integrase_cat-core"/>
</dbReference>
<dbReference type="GO" id="GO:0003676">
    <property type="term" value="F:nucleic acid binding"/>
    <property type="evidence" value="ECO:0007669"/>
    <property type="project" value="InterPro"/>
</dbReference>
<dbReference type="GO" id="GO:0015074">
    <property type="term" value="P:DNA integration"/>
    <property type="evidence" value="ECO:0007669"/>
    <property type="project" value="InterPro"/>
</dbReference>
<dbReference type="InterPro" id="IPR050951">
    <property type="entry name" value="Retrovirus_Pol_polyprotein"/>
</dbReference>
<dbReference type="EC" id="2.7.7.49" evidence="1"/>
<dbReference type="GO" id="GO:0003964">
    <property type="term" value="F:RNA-directed DNA polymerase activity"/>
    <property type="evidence" value="ECO:0007669"/>
    <property type="project" value="UniProtKB-EC"/>
</dbReference>
<dbReference type="Pfam" id="PF00665">
    <property type="entry name" value="rve"/>
    <property type="match status" value="1"/>
</dbReference>
<dbReference type="Gene3D" id="3.30.420.10">
    <property type="entry name" value="Ribonuclease H-like superfamily/Ribonuclease H"/>
    <property type="match status" value="1"/>
</dbReference>
<dbReference type="STRING" id="2015173.A0A026WJ63"/>
<dbReference type="InterPro" id="IPR041588">
    <property type="entry name" value="Integrase_H2C2"/>
</dbReference>
<dbReference type="SUPFAM" id="SSF53098">
    <property type="entry name" value="Ribonuclease H-like"/>
    <property type="match status" value="1"/>
</dbReference>
<sequence length="181" mass="21052">MNGWPDKVETSVEVYKKYDLELAVEEGCIMWGHRIIIPYALRKRVLQDLHSAHLGIVKMKMIARSHMWWPKLDCDIEALAKSCKLCVEHASNPPKAELHRWPWPEEPNQRLHVDFTGPIDGYMYIVIIDSFSKWIDIKEMHDCKAEATIDVLRDYFSVWGITKTIVSDNGPTLRQISLDSF</sequence>
<dbReference type="PANTHER" id="PTHR37984">
    <property type="entry name" value="PROTEIN CBG26694"/>
    <property type="match status" value="1"/>
</dbReference>
<gene>
    <name evidence="3" type="ORF">X777_04041</name>
</gene>
<protein>
    <recommendedName>
        <fullName evidence="1">RNA-directed DNA polymerase</fullName>
        <ecNumber evidence="1">2.7.7.49</ecNumber>
    </recommendedName>
</protein>
<dbReference type="Pfam" id="PF17921">
    <property type="entry name" value="Integrase_H2C2"/>
    <property type="match status" value="1"/>
</dbReference>
<dbReference type="OrthoDB" id="7695119at2759"/>
<organism evidence="3 4">
    <name type="scientific">Ooceraea biroi</name>
    <name type="common">Clonal raider ant</name>
    <name type="synonym">Cerapachys biroi</name>
    <dbReference type="NCBI Taxonomy" id="2015173"/>
    <lineage>
        <taxon>Eukaryota</taxon>
        <taxon>Metazoa</taxon>
        <taxon>Ecdysozoa</taxon>
        <taxon>Arthropoda</taxon>
        <taxon>Hexapoda</taxon>
        <taxon>Insecta</taxon>
        <taxon>Pterygota</taxon>
        <taxon>Neoptera</taxon>
        <taxon>Endopterygota</taxon>
        <taxon>Hymenoptera</taxon>
        <taxon>Apocrita</taxon>
        <taxon>Aculeata</taxon>
        <taxon>Formicoidea</taxon>
        <taxon>Formicidae</taxon>
        <taxon>Dorylinae</taxon>
        <taxon>Ooceraea</taxon>
    </lineage>
</organism>
<feature type="domain" description="Integrase catalytic" evidence="2">
    <location>
        <begin position="103"/>
        <end position="181"/>
    </location>
</feature>
<evidence type="ECO:0000313" key="3">
    <source>
        <dbReference type="EMBL" id="EZA56038.1"/>
    </source>
</evidence>
<accession>A0A026WJ63</accession>
<dbReference type="InterPro" id="IPR036397">
    <property type="entry name" value="RNaseH_sf"/>
</dbReference>
<evidence type="ECO:0000313" key="4">
    <source>
        <dbReference type="Proteomes" id="UP000053097"/>
    </source>
</evidence>
<evidence type="ECO:0000256" key="1">
    <source>
        <dbReference type="ARBA" id="ARBA00012493"/>
    </source>
</evidence>
<name>A0A026WJ63_OOCBI</name>
<proteinExistence type="predicted"/>
<dbReference type="Gene3D" id="1.10.340.70">
    <property type="match status" value="1"/>
</dbReference>
<dbReference type="AlphaFoldDB" id="A0A026WJ63"/>
<dbReference type="PROSITE" id="PS50994">
    <property type="entry name" value="INTEGRASE"/>
    <property type="match status" value="1"/>
</dbReference>